<dbReference type="RefSeq" id="XP_024730083.1">
    <property type="nucleotide sequence ID" value="XM_024870889.1"/>
</dbReference>
<dbReference type="PROSITE" id="PS00463">
    <property type="entry name" value="ZN2_CY6_FUNGAL_1"/>
    <property type="match status" value="1"/>
</dbReference>
<evidence type="ECO:0000256" key="5">
    <source>
        <dbReference type="ARBA" id="ARBA00023242"/>
    </source>
</evidence>
<organism evidence="8 9">
    <name type="scientific">Hyaloscypha bicolor E</name>
    <dbReference type="NCBI Taxonomy" id="1095630"/>
    <lineage>
        <taxon>Eukaryota</taxon>
        <taxon>Fungi</taxon>
        <taxon>Dikarya</taxon>
        <taxon>Ascomycota</taxon>
        <taxon>Pezizomycotina</taxon>
        <taxon>Leotiomycetes</taxon>
        <taxon>Helotiales</taxon>
        <taxon>Hyaloscyphaceae</taxon>
        <taxon>Hyaloscypha</taxon>
        <taxon>Hyaloscypha bicolor</taxon>
    </lineage>
</organism>
<proteinExistence type="predicted"/>
<dbReference type="InterPro" id="IPR001138">
    <property type="entry name" value="Zn2Cys6_DnaBD"/>
</dbReference>
<evidence type="ECO:0000256" key="4">
    <source>
        <dbReference type="ARBA" id="ARBA00023163"/>
    </source>
</evidence>
<reference evidence="8 9" key="1">
    <citation type="submission" date="2016-04" db="EMBL/GenBank/DDBJ databases">
        <title>A degradative enzymes factory behind the ericoid mycorrhizal symbiosis.</title>
        <authorList>
            <consortium name="DOE Joint Genome Institute"/>
            <person name="Martino E."/>
            <person name="Morin E."/>
            <person name="Grelet G."/>
            <person name="Kuo A."/>
            <person name="Kohler A."/>
            <person name="Daghino S."/>
            <person name="Barry K."/>
            <person name="Choi C."/>
            <person name="Cichocki N."/>
            <person name="Clum A."/>
            <person name="Copeland A."/>
            <person name="Hainaut M."/>
            <person name="Haridas S."/>
            <person name="Labutti K."/>
            <person name="Lindquist E."/>
            <person name="Lipzen A."/>
            <person name="Khouja H.-R."/>
            <person name="Murat C."/>
            <person name="Ohm R."/>
            <person name="Olson A."/>
            <person name="Spatafora J."/>
            <person name="Veneault-Fourrey C."/>
            <person name="Henrissat B."/>
            <person name="Grigoriev I."/>
            <person name="Martin F."/>
            <person name="Perotto S."/>
        </authorList>
    </citation>
    <scope>NUCLEOTIDE SEQUENCE [LARGE SCALE GENOMIC DNA]</scope>
    <source>
        <strain evidence="8 9">E</strain>
    </source>
</reference>
<comment type="subcellular location">
    <subcellularLocation>
        <location evidence="1">Nucleus</location>
    </subcellularLocation>
</comment>
<evidence type="ECO:0000313" key="8">
    <source>
        <dbReference type="EMBL" id="PMD53179.1"/>
    </source>
</evidence>
<keyword evidence="5" id="KW-0539">Nucleus</keyword>
<evidence type="ECO:0000256" key="2">
    <source>
        <dbReference type="ARBA" id="ARBA00023015"/>
    </source>
</evidence>
<keyword evidence="9" id="KW-1185">Reference proteome</keyword>
<gene>
    <name evidence="8" type="ORF">K444DRAFT_186229</name>
</gene>
<dbReference type="EMBL" id="KZ613892">
    <property type="protein sequence ID" value="PMD53179.1"/>
    <property type="molecule type" value="Genomic_DNA"/>
</dbReference>
<dbReference type="OrthoDB" id="1600564at2759"/>
<dbReference type="GeneID" id="36578971"/>
<name>A0A2J6SR21_9HELO</name>
<feature type="region of interest" description="Disordered" evidence="6">
    <location>
        <begin position="96"/>
        <end position="117"/>
    </location>
</feature>
<dbReference type="SUPFAM" id="SSF57701">
    <property type="entry name" value="Zn2/Cys6 DNA-binding domain"/>
    <property type="match status" value="1"/>
</dbReference>
<evidence type="ECO:0000256" key="1">
    <source>
        <dbReference type="ARBA" id="ARBA00004123"/>
    </source>
</evidence>
<evidence type="ECO:0000313" key="9">
    <source>
        <dbReference type="Proteomes" id="UP000235371"/>
    </source>
</evidence>
<feature type="domain" description="Zn(2)-C6 fungal-type" evidence="7">
    <location>
        <begin position="23"/>
        <end position="54"/>
    </location>
</feature>
<dbReference type="InParanoid" id="A0A2J6SR21"/>
<keyword evidence="2" id="KW-0805">Transcription regulation</keyword>
<dbReference type="GO" id="GO:0008270">
    <property type="term" value="F:zinc ion binding"/>
    <property type="evidence" value="ECO:0007669"/>
    <property type="project" value="InterPro"/>
</dbReference>
<protein>
    <recommendedName>
        <fullName evidence="7">Zn(2)-C6 fungal-type domain-containing protein</fullName>
    </recommendedName>
</protein>
<dbReference type="Proteomes" id="UP000235371">
    <property type="component" value="Unassembled WGS sequence"/>
</dbReference>
<keyword evidence="3" id="KW-0238">DNA-binding</keyword>
<keyword evidence="4" id="KW-0804">Transcription</keyword>
<evidence type="ECO:0000256" key="6">
    <source>
        <dbReference type="SAM" id="MobiDB-lite"/>
    </source>
</evidence>
<dbReference type="STRING" id="1095630.A0A2J6SR21"/>
<dbReference type="CDD" id="cd12148">
    <property type="entry name" value="fungal_TF_MHR"/>
    <property type="match status" value="1"/>
</dbReference>
<dbReference type="GO" id="GO:0000976">
    <property type="term" value="F:transcription cis-regulatory region binding"/>
    <property type="evidence" value="ECO:0007669"/>
    <property type="project" value="TreeGrafter"/>
</dbReference>
<dbReference type="PANTHER" id="PTHR31845:SF32">
    <property type="entry name" value="MISCELLANEOUS ZN(II)2CYS6 TRANSCRIPTION FACTOR (EUROFUNG)-RELATED"/>
    <property type="match status" value="1"/>
</dbReference>
<dbReference type="GO" id="GO:0005634">
    <property type="term" value="C:nucleus"/>
    <property type="evidence" value="ECO:0007669"/>
    <property type="project" value="UniProtKB-SubCell"/>
</dbReference>
<dbReference type="CDD" id="cd00067">
    <property type="entry name" value="GAL4"/>
    <property type="match status" value="1"/>
</dbReference>
<sequence length="650" mass="72401">MASLGPASLSNLENPMHVGSFRACATCSRAKAKCVPDSEGSGKCQRCRRLKKICEPAVLQARSLPRKRKPQSHLSKSRVGRLEEKLEGLVSIISSTQDLTSSQSTDPSRSSLSDPIPMNLTTNSFAFPALSMRATNSQNQVQGGLPAYQNDTAAGQFAPNKPTPSLATIHGLNNFPASNSTNWVNFMPSFAEGDALLTIYRDQMTPHFPFIVVEASVSAETLNLEKPFFYLCIIAVTKLSSSHQKALGKLIMQQLGERLFARGERNLDLLLGTLTYAAWCFYNCWNIPQVTSLISAANVLVLDLGLARPLPPKKAPNRSVFYEALRDSCSMGLLAWTKDARTLEEERAFLGYYFLSSVIPLYLRRMDPPQKFTPHVEDCVNRLESLGDHSNDRLAVALVRLQAILERIHQTSWQTKPEPPEVNASTLFIVASVETELKQFRKNLQPDQANNETIILHCHLIETSIYEAGLCQSPPGADPIPSFKRLELLCACLEAIKSYFNVFFSIPPATYISISLSTWSHLSYALNLLQLLSIHQHPGWDLATVRAVIDYNVTFNHLHQNLEGLITLPGFERLDVFSRAAKWMKNVKEYVETKMAAMPLAPMESESDEVTDFGWMPGAEDMTDFFQFLDDAWMSDILPVDAQVSTMAET</sequence>
<dbReference type="GO" id="GO:0000981">
    <property type="term" value="F:DNA-binding transcription factor activity, RNA polymerase II-specific"/>
    <property type="evidence" value="ECO:0007669"/>
    <property type="project" value="InterPro"/>
</dbReference>
<feature type="compositionally biased region" description="Low complexity" evidence="6">
    <location>
        <begin position="96"/>
        <end position="115"/>
    </location>
</feature>
<dbReference type="Gene3D" id="4.10.240.10">
    <property type="entry name" value="Zn(2)-C6 fungal-type DNA-binding domain"/>
    <property type="match status" value="1"/>
</dbReference>
<dbReference type="AlphaFoldDB" id="A0A2J6SR21"/>
<dbReference type="InterPro" id="IPR051089">
    <property type="entry name" value="prtT"/>
</dbReference>
<evidence type="ECO:0000259" key="7">
    <source>
        <dbReference type="PROSITE" id="PS00463"/>
    </source>
</evidence>
<dbReference type="InterPro" id="IPR036864">
    <property type="entry name" value="Zn2-C6_fun-type_DNA-bd_sf"/>
</dbReference>
<evidence type="ECO:0000256" key="3">
    <source>
        <dbReference type="ARBA" id="ARBA00023125"/>
    </source>
</evidence>
<accession>A0A2J6SR21</accession>
<dbReference type="PANTHER" id="PTHR31845">
    <property type="entry name" value="FINGER DOMAIN PROTEIN, PUTATIVE-RELATED"/>
    <property type="match status" value="1"/>
</dbReference>